<dbReference type="OrthoDB" id="10067843at2759"/>
<dbReference type="PANTHER" id="PTHR28467:SF1">
    <property type="entry name" value="PAXIP1-ASSOCIATED GLUTAMATE-RICH PROTEIN 1"/>
    <property type="match status" value="1"/>
</dbReference>
<dbReference type="Proteomes" id="UP000784294">
    <property type="component" value="Unassembled WGS sequence"/>
</dbReference>
<sequence length="435" mass="47708">MVDCEDFCIADSNLDFAERYPDGLPISELAPFYELISKNQPLKLEWVLPRKKLPRASLKKNKDESSDNKQKTYQQTSNSSIFASTTKANPLVSATEFDNFDFDSTSTASLTLKPVTTVGRSGPPTRERRVANMDKILTDHFRKQKEERQLKQHHQQLKQQMLIQHQHQPIAPAPPKPPSSVSTNGYNLESVPLFDSGIPTGNSFSREGCVGETCGIGSSATDSVSPDNQEQFKSVPSFQNIVEKTDYDVLNASSTSINIELHGALLAEQAGDECIRTPSHPENLFLQAEQETQGDAEMMHTKQLPQGTSQLTNPNSLQTTIDQTVPVSVSFIANSSLPFGTRILSSEFSPQITVAHSQPITSFDNTQEKMSINLPDSTGEAVTLSDFLSIGVNESSVALPTISVVDQQCLQMQPSDIVHTKVTMDVDSSESLSAT</sequence>
<proteinExistence type="predicted"/>
<dbReference type="GO" id="GO:1902808">
    <property type="term" value="P:positive regulation of cell cycle G1/S phase transition"/>
    <property type="evidence" value="ECO:0007669"/>
    <property type="project" value="TreeGrafter"/>
</dbReference>
<protein>
    <submittedName>
        <fullName evidence="2">Uncharacterized protein</fullName>
    </submittedName>
</protein>
<evidence type="ECO:0000313" key="3">
    <source>
        <dbReference type="Proteomes" id="UP000784294"/>
    </source>
</evidence>
<dbReference type="EMBL" id="CAAALY010075806">
    <property type="protein sequence ID" value="VEL25717.1"/>
    <property type="molecule type" value="Genomic_DNA"/>
</dbReference>
<name>A0A3S5ACM7_9PLAT</name>
<dbReference type="PANTHER" id="PTHR28467">
    <property type="entry name" value="PAXIP1-ASSOCIATED GLUTAMATE-RICH PROTEIN 1"/>
    <property type="match status" value="1"/>
</dbReference>
<dbReference type="AlphaFoldDB" id="A0A3S5ACM7"/>
<gene>
    <name evidence="2" type="ORF">PXEA_LOCUS19157</name>
</gene>
<dbReference type="GO" id="GO:0030331">
    <property type="term" value="F:nuclear estrogen receptor binding"/>
    <property type="evidence" value="ECO:0007669"/>
    <property type="project" value="TreeGrafter"/>
</dbReference>
<dbReference type="InterPro" id="IPR028213">
    <property type="entry name" value="PA1"/>
</dbReference>
<reference evidence="2" key="1">
    <citation type="submission" date="2018-11" db="EMBL/GenBank/DDBJ databases">
        <authorList>
            <consortium name="Pathogen Informatics"/>
        </authorList>
    </citation>
    <scope>NUCLEOTIDE SEQUENCE</scope>
</reference>
<accession>A0A3S5ACM7</accession>
<evidence type="ECO:0000313" key="2">
    <source>
        <dbReference type="EMBL" id="VEL25717.1"/>
    </source>
</evidence>
<feature type="compositionally biased region" description="Basic and acidic residues" evidence="1">
    <location>
        <begin position="60"/>
        <end position="70"/>
    </location>
</feature>
<dbReference type="GO" id="GO:0033148">
    <property type="term" value="P:positive regulation of intracellular estrogen receptor signaling pathway"/>
    <property type="evidence" value="ECO:0007669"/>
    <property type="project" value="TreeGrafter"/>
</dbReference>
<feature type="region of interest" description="Disordered" evidence="1">
    <location>
        <begin position="57"/>
        <end position="81"/>
    </location>
</feature>
<organism evidence="2 3">
    <name type="scientific">Protopolystoma xenopodis</name>
    <dbReference type="NCBI Taxonomy" id="117903"/>
    <lineage>
        <taxon>Eukaryota</taxon>
        <taxon>Metazoa</taxon>
        <taxon>Spiralia</taxon>
        <taxon>Lophotrochozoa</taxon>
        <taxon>Platyhelminthes</taxon>
        <taxon>Monogenea</taxon>
        <taxon>Polyopisthocotylea</taxon>
        <taxon>Polystomatidea</taxon>
        <taxon>Polystomatidae</taxon>
        <taxon>Protopolystoma</taxon>
    </lineage>
</organism>
<keyword evidence="3" id="KW-1185">Reference proteome</keyword>
<feature type="compositionally biased region" description="Polar residues" evidence="1">
    <location>
        <begin position="71"/>
        <end position="81"/>
    </location>
</feature>
<dbReference type="GO" id="GO:0044666">
    <property type="term" value="C:MLL3/4 complex"/>
    <property type="evidence" value="ECO:0007669"/>
    <property type="project" value="TreeGrafter"/>
</dbReference>
<comment type="caution">
    <text evidence="2">The sequence shown here is derived from an EMBL/GenBank/DDBJ whole genome shotgun (WGS) entry which is preliminary data.</text>
</comment>
<dbReference type="Pfam" id="PF15364">
    <property type="entry name" value="PAXIP1_C"/>
    <property type="match status" value="1"/>
</dbReference>
<evidence type="ECO:0000256" key="1">
    <source>
        <dbReference type="SAM" id="MobiDB-lite"/>
    </source>
</evidence>